<reference evidence="1 2" key="1">
    <citation type="submission" date="2020-08" db="EMBL/GenBank/DDBJ databases">
        <title>Genomic Encyclopedia of Type Strains, Phase IV (KMG-IV): sequencing the most valuable type-strain genomes for metagenomic binning, comparative biology and taxonomic classification.</title>
        <authorList>
            <person name="Goeker M."/>
        </authorList>
    </citation>
    <scope>NUCLEOTIDE SEQUENCE [LARGE SCALE GENOMIC DNA]</scope>
    <source>
        <strain evidence="1 2">DSM 29348</strain>
    </source>
</reference>
<dbReference type="AlphaFoldDB" id="A0A7W6GPA8"/>
<dbReference type="Proteomes" id="UP000552757">
    <property type="component" value="Unassembled WGS sequence"/>
</dbReference>
<accession>A0A7W6GPA8</accession>
<evidence type="ECO:0000313" key="1">
    <source>
        <dbReference type="EMBL" id="MBB3982203.1"/>
    </source>
</evidence>
<evidence type="ECO:0000313" key="2">
    <source>
        <dbReference type="Proteomes" id="UP000552757"/>
    </source>
</evidence>
<protein>
    <submittedName>
        <fullName evidence="1">Uncharacterized protein</fullName>
    </submittedName>
</protein>
<proteinExistence type="predicted"/>
<organism evidence="1 2">
    <name type="scientific">Sphingobium fontiphilum</name>
    <dbReference type="NCBI Taxonomy" id="944425"/>
    <lineage>
        <taxon>Bacteria</taxon>
        <taxon>Pseudomonadati</taxon>
        <taxon>Pseudomonadota</taxon>
        <taxon>Alphaproteobacteria</taxon>
        <taxon>Sphingomonadales</taxon>
        <taxon>Sphingomonadaceae</taxon>
        <taxon>Sphingobium</taxon>
    </lineage>
</organism>
<keyword evidence="2" id="KW-1185">Reference proteome</keyword>
<name>A0A7W6GPA8_9SPHN</name>
<dbReference type="EMBL" id="JACIEB010000003">
    <property type="protein sequence ID" value="MBB3982203.1"/>
    <property type="molecule type" value="Genomic_DNA"/>
</dbReference>
<comment type="caution">
    <text evidence="1">The sequence shown here is derived from an EMBL/GenBank/DDBJ whole genome shotgun (WGS) entry which is preliminary data.</text>
</comment>
<gene>
    <name evidence="1" type="ORF">GGR44_001862</name>
</gene>
<sequence>MTESVNLPAGFEDLAPYAAVWGSLETQEERYLQRQHSTMKDLKAYYDATAPRLNAIFDHLDQFPMDALPDSEALLYRTALGLTETAMAIEVFNQPRVPYAPFPHKMAIEWNEYR</sequence>
<dbReference type="RefSeq" id="WP_183955245.1">
    <property type="nucleotide sequence ID" value="NZ_JACIEB010000003.1"/>
</dbReference>